<dbReference type="EMBL" id="BMYZ01000002">
    <property type="protein sequence ID" value="GGY76891.1"/>
    <property type="molecule type" value="Genomic_DNA"/>
</dbReference>
<feature type="transmembrane region" description="Helical" evidence="4">
    <location>
        <begin position="98"/>
        <end position="116"/>
    </location>
</feature>
<dbReference type="PRINTS" id="PR00032">
    <property type="entry name" value="HTHARAC"/>
</dbReference>
<evidence type="ECO:0000259" key="5">
    <source>
        <dbReference type="PROSITE" id="PS01124"/>
    </source>
</evidence>
<protein>
    <recommendedName>
        <fullName evidence="5">HTH araC/xylS-type domain-containing protein</fullName>
    </recommendedName>
</protein>
<keyword evidence="4" id="KW-1133">Transmembrane helix</keyword>
<dbReference type="PROSITE" id="PS00041">
    <property type="entry name" value="HTH_ARAC_FAMILY_1"/>
    <property type="match status" value="1"/>
</dbReference>
<comment type="caution">
    <text evidence="6">The sequence shown here is derived from an EMBL/GenBank/DDBJ whole genome shotgun (WGS) entry which is preliminary data.</text>
</comment>
<keyword evidence="7" id="KW-1185">Reference proteome</keyword>
<evidence type="ECO:0000256" key="4">
    <source>
        <dbReference type="SAM" id="Phobius"/>
    </source>
</evidence>
<keyword evidence="4" id="KW-0812">Transmembrane</keyword>
<keyword evidence="4" id="KW-0472">Membrane</keyword>
<evidence type="ECO:0000256" key="1">
    <source>
        <dbReference type="ARBA" id="ARBA00023015"/>
    </source>
</evidence>
<evidence type="ECO:0000256" key="3">
    <source>
        <dbReference type="ARBA" id="ARBA00023163"/>
    </source>
</evidence>
<keyword evidence="3" id="KW-0804">Transcription</keyword>
<feature type="transmembrane region" description="Helical" evidence="4">
    <location>
        <begin position="192"/>
        <end position="214"/>
    </location>
</feature>
<dbReference type="Gene3D" id="1.10.10.60">
    <property type="entry name" value="Homeodomain-like"/>
    <property type="match status" value="2"/>
</dbReference>
<feature type="transmembrane region" description="Helical" evidence="4">
    <location>
        <begin position="6"/>
        <end position="24"/>
    </location>
</feature>
<reference evidence="7" key="1">
    <citation type="journal article" date="2019" name="Int. J. Syst. Evol. Microbiol.">
        <title>The Global Catalogue of Microorganisms (GCM) 10K type strain sequencing project: providing services to taxonomists for standard genome sequencing and annotation.</title>
        <authorList>
            <consortium name="The Broad Institute Genomics Platform"/>
            <consortium name="The Broad Institute Genome Sequencing Center for Infectious Disease"/>
            <person name="Wu L."/>
            <person name="Ma J."/>
        </authorList>
    </citation>
    <scope>NUCLEOTIDE SEQUENCE [LARGE SCALE GENOMIC DNA]</scope>
    <source>
        <strain evidence="7">KCTC 32239</strain>
    </source>
</reference>
<dbReference type="Proteomes" id="UP000619761">
    <property type="component" value="Unassembled WGS sequence"/>
</dbReference>
<dbReference type="PROSITE" id="PS01124">
    <property type="entry name" value="HTH_ARAC_FAMILY_2"/>
    <property type="match status" value="1"/>
</dbReference>
<keyword evidence="1" id="KW-0805">Transcription regulation</keyword>
<dbReference type="Pfam" id="PF12833">
    <property type="entry name" value="HTH_18"/>
    <property type="match status" value="1"/>
</dbReference>
<evidence type="ECO:0000313" key="7">
    <source>
        <dbReference type="Proteomes" id="UP000619761"/>
    </source>
</evidence>
<feature type="domain" description="HTH araC/xylS-type" evidence="5">
    <location>
        <begin position="279"/>
        <end position="382"/>
    </location>
</feature>
<dbReference type="InterPro" id="IPR018062">
    <property type="entry name" value="HTH_AraC-typ_CS"/>
</dbReference>
<dbReference type="InterPro" id="IPR018060">
    <property type="entry name" value="HTH_AraC"/>
</dbReference>
<dbReference type="SMART" id="SM00342">
    <property type="entry name" value="HTH_ARAC"/>
    <property type="match status" value="1"/>
</dbReference>
<organism evidence="6 7">
    <name type="scientific">Cellvibrio zantedeschiae</name>
    <dbReference type="NCBI Taxonomy" id="1237077"/>
    <lineage>
        <taxon>Bacteria</taxon>
        <taxon>Pseudomonadati</taxon>
        <taxon>Pseudomonadota</taxon>
        <taxon>Gammaproteobacteria</taxon>
        <taxon>Cellvibrionales</taxon>
        <taxon>Cellvibrionaceae</taxon>
        <taxon>Cellvibrio</taxon>
    </lineage>
</organism>
<feature type="transmembrane region" description="Helical" evidence="4">
    <location>
        <begin position="160"/>
        <end position="186"/>
    </location>
</feature>
<evidence type="ECO:0000313" key="6">
    <source>
        <dbReference type="EMBL" id="GGY76891.1"/>
    </source>
</evidence>
<feature type="transmembrane region" description="Helical" evidence="4">
    <location>
        <begin position="122"/>
        <end position="140"/>
    </location>
</feature>
<name>A0ABQ3B763_9GAMM</name>
<accession>A0ABQ3B763</accession>
<dbReference type="InterPro" id="IPR020449">
    <property type="entry name" value="Tscrpt_reg_AraC-type_HTH"/>
</dbReference>
<dbReference type="SUPFAM" id="SSF46689">
    <property type="entry name" value="Homeodomain-like"/>
    <property type="match status" value="1"/>
</dbReference>
<dbReference type="PANTHER" id="PTHR43280:SF29">
    <property type="entry name" value="ARAC-FAMILY TRANSCRIPTIONAL REGULATOR"/>
    <property type="match status" value="1"/>
</dbReference>
<gene>
    <name evidence="6" type="ORF">GCM10011613_21760</name>
</gene>
<proteinExistence type="predicted"/>
<evidence type="ECO:0000256" key="2">
    <source>
        <dbReference type="ARBA" id="ARBA00023125"/>
    </source>
</evidence>
<dbReference type="InterPro" id="IPR009057">
    <property type="entry name" value="Homeodomain-like_sf"/>
</dbReference>
<sequence>MHEAFKIFVLSTIIITLWTAFLLLQDKRGNKLLNRWFAAFLVALTMPQMDLYANQVVPGGVFKLALVGATFLWLKGPFVWTFIKVLTRRETGFRNNALHFLPWLCVLVTTLIFPQYAMTCIFMGMAHMTLYLICALWRLIKMRAYLVDVWHGFQNSAYYWLLYVIGGAMTLVTVDLIVMSLVTSGVMHTYNLLDYCAFPAFSIYVLSIGFLSVYRPELLFREPSEEARTDTVIAETMAAVNVDHKEQSEQKEQVDQKEQLDQKERHLELDLGLAQTLAQQLTRLMQEQHIYRQNELSLPDLAGHLGISVHQVSELLNVHSGISFYDFINGYRLKYACSLLADPDCHLRILDIAFEAGYNSKNSFYRVFKESLGVTPNQYRNNALAAKPVTSSQAMET</sequence>
<keyword evidence="2" id="KW-0238">DNA-binding</keyword>
<dbReference type="PANTHER" id="PTHR43280">
    <property type="entry name" value="ARAC-FAMILY TRANSCRIPTIONAL REGULATOR"/>
    <property type="match status" value="1"/>
</dbReference>